<dbReference type="SUPFAM" id="SSF48452">
    <property type="entry name" value="TPR-like"/>
    <property type="match status" value="1"/>
</dbReference>
<feature type="domain" description="Integral membrane protein YccS N-terminal" evidence="2">
    <location>
        <begin position="116"/>
        <end position="197"/>
    </location>
</feature>
<dbReference type="InterPro" id="IPR019734">
    <property type="entry name" value="TPR_rpt"/>
</dbReference>
<feature type="chain" id="PRO_5022860643" description="Integral membrane protein YccS N-terminal domain-containing protein" evidence="1">
    <location>
        <begin position="24"/>
        <end position="312"/>
    </location>
</feature>
<dbReference type="InterPro" id="IPR032692">
    <property type="entry name" value="YccS_N"/>
</dbReference>
<dbReference type="SMART" id="SM00028">
    <property type="entry name" value="TPR"/>
    <property type="match status" value="4"/>
</dbReference>
<dbReference type="EMBL" id="VUOE01000001">
    <property type="protein sequence ID" value="KAA2219209.1"/>
    <property type="molecule type" value="Genomic_DNA"/>
</dbReference>
<organism evidence="3 4">
    <name type="scientific">Maribacter flavus</name>
    <dbReference type="NCBI Taxonomy" id="1658664"/>
    <lineage>
        <taxon>Bacteria</taxon>
        <taxon>Pseudomonadati</taxon>
        <taxon>Bacteroidota</taxon>
        <taxon>Flavobacteriia</taxon>
        <taxon>Flavobacteriales</taxon>
        <taxon>Flavobacteriaceae</taxon>
        <taxon>Maribacter</taxon>
    </lineage>
</organism>
<sequence>MTKTVPMLLLILGATLAPGIVLSQEEGPITEEESAEVSFEEYSDEFQQYFFEGLKQKGIQNYDKAINAFLKCKNLEPEKEVVSFELAKSYLLDKQYINAQEYAQEAVLEDPENYWYANTLAESLQAQNTTVSTIKEQIPWNNRELKSNLATIYYELGNYQEAKSILLELEKTVKTEYLQSKINDSIAKQRTITNKIDISENKSGDAGDLGAFEKRIQDLINASRDAKTLLELTEEALEKYPLQPFLYYANGVALKMGNTLNEAKEALETALDYLIDDPVLENKIYKELSEVYGAMGNTEKANEYLNKVKPGF</sequence>
<evidence type="ECO:0000313" key="4">
    <source>
        <dbReference type="Proteomes" id="UP000323188"/>
    </source>
</evidence>
<name>A0A5B2TY42_9FLAO</name>
<dbReference type="Gene3D" id="1.25.40.10">
    <property type="entry name" value="Tetratricopeptide repeat domain"/>
    <property type="match status" value="2"/>
</dbReference>
<evidence type="ECO:0000259" key="2">
    <source>
        <dbReference type="Pfam" id="PF12805"/>
    </source>
</evidence>
<feature type="signal peptide" evidence="1">
    <location>
        <begin position="1"/>
        <end position="23"/>
    </location>
</feature>
<dbReference type="InterPro" id="IPR011990">
    <property type="entry name" value="TPR-like_helical_dom_sf"/>
</dbReference>
<reference evidence="3 4" key="1">
    <citation type="submission" date="2019-09" db="EMBL/GenBank/DDBJ databases">
        <authorList>
            <person name="Khan S.A."/>
            <person name="Jeon C.O."/>
            <person name="Chun B.H."/>
            <person name="Jeong S.E."/>
        </authorList>
    </citation>
    <scope>NUCLEOTIDE SEQUENCE [LARGE SCALE GENOMIC DNA]</scope>
    <source>
        <strain evidence="3 4">KCTC 42508</strain>
    </source>
</reference>
<dbReference type="Pfam" id="PF12805">
    <property type="entry name" value="FUSC-like"/>
    <property type="match status" value="1"/>
</dbReference>
<evidence type="ECO:0000313" key="3">
    <source>
        <dbReference type="EMBL" id="KAA2219209.1"/>
    </source>
</evidence>
<dbReference type="AlphaFoldDB" id="A0A5B2TY42"/>
<accession>A0A5B2TY42</accession>
<gene>
    <name evidence="3" type="ORF">F0361_06250</name>
</gene>
<proteinExistence type="predicted"/>
<protein>
    <recommendedName>
        <fullName evidence="2">Integral membrane protein YccS N-terminal domain-containing protein</fullName>
    </recommendedName>
</protein>
<keyword evidence="1" id="KW-0732">Signal</keyword>
<dbReference type="Proteomes" id="UP000323188">
    <property type="component" value="Unassembled WGS sequence"/>
</dbReference>
<evidence type="ECO:0000256" key="1">
    <source>
        <dbReference type="SAM" id="SignalP"/>
    </source>
</evidence>
<comment type="caution">
    <text evidence="3">The sequence shown here is derived from an EMBL/GenBank/DDBJ whole genome shotgun (WGS) entry which is preliminary data.</text>
</comment>